<feature type="non-terminal residue" evidence="1">
    <location>
        <position position="76"/>
    </location>
</feature>
<proteinExistence type="predicted"/>
<name>A0A0D2JFJ5_9CHLO</name>
<dbReference type="RefSeq" id="XP_013897262.1">
    <property type="nucleotide sequence ID" value="XM_014041808.1"/>
</dbReference>
<protein>
    <submittedName>
        <fullName evidence="1">Uncharacterized protein</fullName>
    </submittedName>
</protein>
<dbReference type="AlphaFoldDB" id="A0A0D2JFJ5"/>
<keyword evidence="2" id="KW-1185">Reference proteome</keyword>
<dbReference type="Proteomes" id="UP000054498">
    <property type="component" value="Unassembled WGS sequence"/>
</dbReference>
<reference evidence="1 2" key="1">
    <citation type="journal article" date="2013" name="BMC Genomics">
        <title>Reconstruction of the lipid metabolism for the microalga Monoraphidium neglectum from its genome sequence reveals characteristics suitable for biofuel production.</title>
        <authorList>
            <person name="Bogen C."/>
            <person name="Al-Dilaimi A."/>
            <person name="Albersmeier A."/>
            <person name="Wichmann J."/>
            <person name="Grundmann M."/>
            <person name="Rupp O."/>
            <person name="Lauersen K.J."/>
            <person name="Blifernez-Klassen O."/>
            <person name="Kalinowski J."/>
            <person name="Goesmann A."/>
            <person name="Mussgnug J.H."/>
            <person name="Kruse O."/>
        </authorList>
    </citation>
    <scope>NUCLEOTIDE SEQUENCE [LARGE SCALE GENOMIC DNA]</scope>
    <source>
        <strain evidence="1 2">SAG 48.87</strain>
    </source>
</reference>
<dbReference type="EMBL" id="KK102258">
    <property type="protein sequence ID" value="KIY98242.1"/>
    <property type="molecule type" value="Genomic_DNA"/>
</dbReference>
<gene>
    <name evidence="1" type="ORF">MNEG_9722</name>
</gene>
<evidence type="ECO:0000313" key="2">
    <source>
        <dbReference type="Proteomes" id="UP000054498"/>
    </source>
</evidence>
<dbReference type="KEGG" id="mng:MNEG_9722"/>
<accession>A0A0D2JFJ5</accession>
<evidence type="ECO:0000313" key="1">
    <source>
        <dbReference type="EMBL" id="KIY98242.1"/>
    </source>
</evidence>
<sequence>MAQAAAPRLTAIDNHLAAICGAGADAYSFGYVYSGTPQAAAAASASACAFVQPGSAGPGVLQRALAALKQPPVQAS</sequence>
<organism evidence="1 2">
    <name type="scientific">Monoraphidium neglectum</name>
    <dbReference type="NCBI Taxonomy" id="145388"/>
    <lineage>
        <taxon>Eukaryota</taxon>
        <taxon>Viridiplantae</taxon>
        <taxon>Chlorophyta</taxon>
        <taxon>core chlorophytes</taxon>
        <taxon>Chlorophyceae</taxon>
        <taxon>CS clade</taxon>
        <taxon>Sphaeropleales</taxon>
        <taxon>Selenastraceae</taxon>
        <taxon>Monoraphidium</taxon>
    </lineage>
</organism>
<dbReference type="GeneID" id="25742597"/>